<dbReference type="GO" id="GO:0010945">
    <property type="term" value="F:coenzyme A diphosphatase activity"/>
    <property type="evidence" value="ECO:0007669"/>
    <property type="project" value="InterPro"/>
</dbReference>
<evidence type="ECO:0000256" key="6">
    <source>
        <dbReference type="ARBA" id="ARBA00023211"/>
    </source>
</evidence>
<keyword evidence="3" id="KW-0479">Metal-binding</keyword>
<organism evidence="8 9">
    <name type="scientific">Paramarasmius palmivorus</name>
    <dbReference type="NCBI Taxonomy" id="297713"/>
    <lineage>
        <taxon>Eukaryota</taxon>
        <taxon>Fungi</taxon>
        <taxon>Dikarya</taxon>
        <taxon>Basidiomycota</taxon>
        <taxon>Agaricomycotina</taxon>
        <taxon>Agaricomycetes</taxon>
        <taxon>Agaricomycetidae</taxon>
        <taxon>Agaricales</taxon>
        <taxon>Marasmiineae</taxon>
        <taxon>Marasmiaceae</taxon>
        <taxon>Paramarasmius</taxon>
    </lineage>
</organism>
<evidence type="ECO:0000256" key="2">
    <source>
        <dbReference type="ARBA" id="ARBA00001946"/>
    </source>
</evidence>
<evidence type="ECO:0000256" key="3">
    <source>
        <dbReference type="ARBA" id="ARBA00022723"/>
    </source>
</evidence>
<proteinExistence type="predicted"/>
<comment type="cofactor">
    <cofactor evidence="2">
        <name>Mg(2+)</name>
        <dbReference type="ChEBI" id="CHEBI:18420"/>
    </cofactor>
</comment>
<dbReference type="PROSITE" id="PS51462">
    <property type="entry name" value="NUDIX"/>
    <property type="match status" value="1"/>
</dbReference>
<sequence>MSSSNATAISQLVAHGFSSLSIQHPPQSKLAAVLILLYDHPQSGQLRVLLSTRSKSLRTHPGQTALPGGRKDDTDPDLIYTALREANEEVGLPFPEEYADKAKTTDKIQILCTLEPFLSVYRVIALPVVAFLDDPGILDILKPCEGEVDRIFTWPLEGVLDPDTILKEEQDLALAGSEDWPFKEEEYHIHLAQLAFSPRDTTYVRAAPDQPLGYELVLEILNENEEKEQGKKFVEATAPSVSA</sequence>
<dbReference type="InterPro" id="IPR015797">
    <property type="entry name" value="NUDIX_hydrolase-like_dom_sf"/>
</dbReference>
<accession>A0AAW0CYN0</accession>
<dbReference type="AlphaFoldDB" id="A0AAW0CYN0"/>
<dbReference type="InterPro" id="IPR000086">
    <property type="entry name" value="NUDIX_hydrolase_dom"/>
</dbReference>
<keyword evidence="5" id="KW-0460">Magnesium</keyword>
<reference evidence="8 9" key="1">
    <citation type="submission" date="2024-01" db="EMBL/GenBank/DDBJ databases">
        <title>A draft genome for a cacao thread blight-causing isolate of Paramarasmius palmivorus.</title>
        <authorList>
            <person name="Baruah I.K."/>
            <person name="Bukari Y."/>
            <person name="Amoako-Attah I."/>
            <person name="Meinhardt L.W."/>
            <person name="Bailey B.A."/>
            <person name="Cohen S.P."/>
        </authorList>
    </citation>
    <scope>NUCLEOTIDE SEQUENCE [LARGE SCALE GENOMIC DNA]</scope>
    <source>
        <strain evidence="8 9">GH-12</strain>
    </source>
</reference>
<dbReference type="InterPro" id="IPR045121">
    <property type="entry name" value="CoAse"/>
</dbReference>
<evidence type="ECO:0000259" key="7">
    <source>
        <dbReference type="PROSITE" id="PS51462"/>
    </source>
</evidence>
<dbReference type="PANTHER" id="PTHR12992:SF24">
    <property type="entry name" value="PEROXISOMAL COENZYME A DIPHOSPHATASE NUDT7"/>
    <property type="match status" value="1"/>
</dbReference>
<keyword evidence="9" id="KW-1185">Reference proteome</keyword>
<dbReference type="SUPFAM" id="SSF55811">
    <property type="entry name" value="Nudix"/>
    <property type="match status" value="1"/>
</dbReference>
<comment type="caution">
    <text evidence="8">The sequence shown here is derived from an EMBL/GenBank/DDBJ whole genome shotgun (WGS) entry which is preliminary data.</text>
</comment>
<dbReference type="GO" id="GO:0046872">
    <property type="term" value="F:metal ion binding"/>
    <property type="evidence" value="ECO:0007669"/>
    <property type="project" value="UniProtKB-KW"/>
</dbReference>
<protein>
    <recommendedName>
        <fullName evidence="7">Nudix hydrolase domain-containing protein</fullName>
    </recommendedName>
</protein>
<evidence type="ECO:0000256" key="5">
    <source>
        <dbReference type="ARBA" id="ARBA00022842"/>
    </source>
</evidence>
<feature type="domain" description="Nudix hydrolase" evidence="7">
    <location>
        <begin position="28"/>
        <end position="178"/>
    </location>
</feature>
<evidence type="ECO:0000313" key="9">
    <source>
        <dbReference type="Proteomes" id="UP001383192"/>
    </source>
</evidence>
<dbReference type="GO" id="GO:0015938">
    <property type="term" value="P:coenzyme A catabolic process"/>
    <property type="evidence" value="ECO:0007669"/>
    <property type="project" value="TreeGrafter"/>
</dbReference>
<evidence type="ECO:0000256" key="1">
    <source>
        <dbReference type="ARBA" id="ARBA00001936"/>
    </source>
</evidence>
<dbReference type="PANTHER" id="PTHR12992">
    <property type="entry name" value="NUDIX HYDROLASE"/>
    <property type="match status" value="1"/>
</dbReference>
<dbReference type="Gene3D" id="3.90.79.10">
    <property type="entry name" value="Nucleoside Triphosphate Pyrophosphohydrolase"/>
    <property type="match status" value="1"/>
</dbReference>
<dbReference type="EMBL" id="JAYKXP010000026">
    <property type="protein sequence ID" value="KAK7044207.1"/>
    <property type="molecule type" value="Genomic_DNA"/>
</dbReference>
<evidence type="ECO:0000313" key="8">
    <source>
        <dbReference type="EMBL" id="KAK7044207.1"/>
    </source>
</evidence>
<keyword evidence="6" id="KW-0464">Manganese</keyword>
<evidence type="ECO:0000256" key="4">
    <source>
        <dbReference type="ARBA" id="ARBA00022801"/>
    </source>
</evidence>
<name>A0AAW0CYN0_9AGAR</name>
<dbReference type="Pfam" id="PF00293">
    <property type="entry name" value="NUDIX"/>
    <property type="match status" value="1"/>
</dbReference>
<keyword evidence="4" id="KW-0378">Hydrolase</keyword>
<comment type="cofactor">
    <cofactor evidence="1">
        <name>Mn(2+)</name>
        <dbReference type="ChEBI" id="CHEBI:29035"/>
    </cofactor>
</comment>
<dbReference type="CDD" id="cd03426">
    <property type="entry name" value="NUDIX_CoAse_Nudt7"/>
    <property type="match status" value="1"/>
</dbReference>
<dbReference type="Proteomes" id="UP001383192">
    <property type="component" value="Unassembled WGS sequence"/>
</dbReference>
<gene>
    <name evidence="8" type="ORF">VNI00_007927</name>
</gene>